<keyword evidence="4" id="KW-1185">Reference proteome</keyword>
<sequence length="263" mass="29461">MGKYTRNNGPPSMGSIFVVTFIFFIFFTFLSLWIINRGITPTLIDIAETKTQQFSRDAILEAVSKRIADDLSFEDLVKMEKDENGNIVYMGWNSVVVNRVLRNTTFRVQNYLKQMERGEVPDPGTPLDVPLEEEEEETPEDKRQSPTLVEIPIGQATNNVLLANLGPRVPVKFEVIGYVQSNVENKLTEYGINAAMFELTIHIEVDVRIVIPFSTKTTVVTADIPVDQSTIMGEVPDFYNGSGSQKSPSFSLPMDGFQVDPSP</sequence>
<keyword evidence="2" id="KW-1133">Transmembrane helix</keyword>
<feature type="transmembrane region" description="Helical" evidence="2">
    <location>
        <begin position="12"/>
        <end position="35"/>
    </location>
</feature>
<keyword evidence="2" id="KW-0472">Membrane</keyword>
<dbReference type="RefSeq" id="WP_229717826.1">
    <property type="nucleotide sequence ID" value="NZ_BMCJ01000002.1"/>
</dbReference>
<reference evidence="4" key="1">
    <citation type="journal article" date="2019" name="Int. J. Syst. Evol. Microbiol.">
        <title>The Global Catalogue of Microorganisms (GCM) 10K type strain sequencing project: providing services to taxonomists for standard genome sequencing and annotation.</title>
        <authorList>
            <consortium name="The Broad Institute Genomics Platform"/>
            <consortium name="The Broad Institute Genome Sequencing Center for Infectious Disease"/>
            <person name="Wu L."/>
            <person name="Ma J."/>
        </authorList>
    </citation>
    <scope>NUCLEOTIDE SEQUENCE [LARGE SCALE GENOMIC DNA]</scope>
    <source>
        <strain evidence="4">CCM 7282</strain>
    </source>
</reference>
<name>A0ABQ1NNI8_9BACI</name>
<dbReference type="InterPro" id="IPR014197">
    <property type="entry name" value="Sporulation_prot_YunB"/>
</dbReference>
<feature type="region of interest" description="Disordered" evidence="1">
    <location>
        <begin position="117"/>
        <end position="145"/>
    </location>
</feature>
<dbReference type="Pfam" id="PF09560">
    <property type="entry name" value="Spore_YunB"/>
    <property type="match status" value="1"/>
</dbReference>
<evidence type="ECO:0000256" key="2">
    <source>
        <dbReference type="SAM" id="Phobius"/>
    </source>
</evidence>
<feature type="compositionally biased region" description="Acidic residues" evidence="1">
    <location>
        <begin position="130"/>
        <end position="139"/>
    </location>
</feature>
<dbReference type="Proteomes" id="UP000619534">
    <property type="component" value="Unassembled WGS sequence"/>
</dbReference>
<keyword evidence="2" id="KW-0812">Transmembrane</keyword>
<evidence type="ECO:0000256" key="1">
    <source>
        <dbReference type="SAM" id="MobiDB-lite"/>
    </source>
</evidence>
<proteinExistence type="predicted"/>
<protein>
    <submittedName>
        <fullName evidence="3">Sporulation protein YunB</fullName>
    </submittedName>
</protein>
<dbReference type="EMBL" id="BMCJ01000002">
    <property type="protein sequence ID" value="GGC81557.1"/>
    <property type="molecule type" value="Genomic_DNA"/>
</dbReference>
<dbReference type="PIRSF" id="PIRSF021383">
    <property type="entry name" value="YunB"/>
    <property type="match status" value="1"/>
</dbReference>
<comment type="caution">
    <text evidence="3">The sequence shown here is derived from an EMBL/GenBank/DDBJ whole genome shotgun (WGS) entry which is preliminary data.</text>
</comment>
<gene>
    <name evidence="3" type="primary">yunB</name>
    <name evidence="3" type="ORF">GCM10007216_10130</name>
</gene>
<organism evidence="3 4">
    <name type="scientific">Thalassobacillus devorans</name>
    <dbReference type="NCBI Taxonomy" id="279813"/>
    <lineage>
        <taxon>Bacteria</taxon>
        <taxon>Bacillati</taxon>
        <taxon>Bacillota</taxon>
        <taxon>Bacilli</taxon>
        <taxon>Bacillales</taxon>
        <taxon>Bacillaceae</taxon>
        <taxon>Thalassobacillus</taxon>
    </lineage>
</organism>
<dbReference type="NCBIfam" id="TIGR02832">
    <property type="entry name" value="spo_yunB"/>
    <property type="match status" value="1"/>
</dbReference>
<evidence type="ECO:0000313" key="3">
    <source>
        <dbReference type="EMBL" id="GGC81557.1"/>
    </source>
</evidence>
<evidence type="ECO:0000313" key="4">
    <source>
        <dbReference type="Proteomes" id="UP000619534"/>
    </source>
</evidence>
<accession>A0ABQ1NNI8</accession>
<feature type="region of interest" description="Disordered" evidence="1">
    <location>
        <begin position="242"/>
        <end position="263"/>
    </location>
</feature>